<dbReference type="PANTHER" id="PTHR45710:SF28">
    <property type="entry name" value="C-TYPE LECTIN DOMAIN FAMILY 4 MEMBER C ISOFORM 1"/>
    <property type="match status" value="1"/>
</dbReference>
<name>A0A1A8EXL9_9TELE</name>
<dbReference type="InterPro" id="IPR016186">
    <property type="entry name" value="C-type_lectin-like/link_sf"/>
</dbReference>
<dbReference type="Gene3D" id="3.10.100.10">
    <property type="entry name" value="Mannose-Binding Protein A, subunit A"/>
    <property type="match status" value="1"/>
</dbReference>
<dbReference type="Pfam" id="PF00059">
    <property type="entry name" value="Lectin_C"/>
    <property type="match status" value="1"/>
</dbReference>
<evidence type="ECO:0000256" key="2">
    <source>
        <dbReference type="SAM" id="MobiDB-lite"/>
    </source>
</evidence>
<protein>
    <recommendedName>
        <fullName evidence="4">C-type lectin domain-containing protein</fullName>
    </recommendedName>
</protein>
<reference evidence="5" key="1">
    <citation type="submission" date="2016-05" db="EMBL/GenBank/DDBJ databases">
        <authorList>
            <person name="Lavstsen T."/>
            <person name="Jespersen J.S."/>
        </authorList>
    </citation>
    <scope>NUCLEOTIDE SEQUENCE</scope>
    <source>
        <tissue evidence="5">Brain</tissue>
    </source>
</reference>
<dbReference type="SMART" id="SM00034">
    <property type="entry name" value="CLECT"/>
    <property type="match status" value="1"/>
</dbReference>
<dbReference type="InterPro" id="IPR001304">
    <property type="entry name" value="C-type_lectin-like"/>
</dbReference>
<evidence type="ECO:0000256" key="1">
    <source>
        <dbReference type="ARBA" id="ARBA00004401"/>
    </source>
</evidence>
<dbReference type="AlphaFoldDB" id="A0A1A8EXL9"/>
<gene>
    <name evidence="5" type="primary">Nfu_g_1_001124</name>
</gene>
<feature type="region of interest" description="Disordered" evidence="2">
    <location>
        <begin position="1"/>
        <end position="38"/>
    </location>
</feature>
<accession>A0A1A8EXL9</accession>
<comment type="subcellular location">
    <subcellularLocation>
        <location evidence="1">Cell membrane</location>
        <topology evidence="1">Single-pass type II membrane protein</topology>
    </subcellularLocation>
</comment>
<dbReference type="GO" id="GO:0005886">
    <property type="term" value="C:plasma membrane"/>
    <property type="evidence" value="ECO:0007669"/>
    <property type="project" value="UniProtKB-SubCell"/>
</dbReference>
<sequence length="238" mass="26394">MEMQNIPSQGKESGGEEVAGEDLLEVKPQEEAESAYDTLQSPTEDFYSEALISIPTKAKGQQVGGNERLYRYGCFALTGVCFILLLTVILLSLKLGSQACPVEHCPQQISQNRHCGYQQCAKGWLPHGKSCYFLSTLRLSWADSQKNCSSGGGSLAVVSSQGVQHFLTRSGNLTYWIGLRKTATEWNWVNNTQLQQNYWSGSTIRSNCAYLNSEAPGEKNWETASCHALNYFICQLEL</sequence>
<organism evidence="5">
    <name type="scientific">Nothobranchius korthausae</name>
    <dbReference type="NCBI Taxonomy" id="1143690"/>
    <lineage>
        <taxon>Eukaryota</taxon>
        <taxon>Metazoa</taxon>
        <taxon>Chordata</taxon>
        <taxon>Craniata</taxon>
        <taxon>Vertebrata</taxon>
        <taxon>Euteleostomi</taxon>
        <taxon>Actinopterygii</taxon>
        <taxon>Neopterygii</taxon>
        <taxon>Teleostei</taxon>
        <taxon>Neoteleostei</taxon>
        <taxon>Acanthomorphata</taxon>
        <taxon>Ovalentaria</taxon>
        <taxon>Atherinomorphae</taxon>
        <taxon>Cyprinodontiformes</taxon>
        <taxon>Nothobranchiidae</taxon>
        <taxon>Nothobranchius</taxon>
    </lineage>
</organism>
<dbReference type="InterPro" id="IPR016187">
    <property type="entry name" value="CTDL_fold"/>
</dbReference>
<feature type="transmembrane region" description="Helical" evidence="3">
    <location>
        <begin position="69"/>
        <end position="93"/>
    </location>
</feature>
<reference evidence="5" key="2">
    <citation type="submission" date="2016-06" db="EMBL/GenBank/DDBJ databases">
        <title>The genome of a short-lived fish provides insights into sex chromosome evolution and the genetic control of aging.</title>
        <authorList>
            <person name="Reichwald K."/>
            <person name="Felder M."/>
            <person name="Petzold A."/>
            <person name="Koch P."/>
            <person name="Groth M."/>
            <person name="Platzer M."/>
        </authorList>
    </citation>
    <scope>NUCLEOTIDE SEQUENCE</scope>
    <source>
        <tissue evidence="5">Brain</tissue>
    </source>
</reference>
<feature type="domain" description="C-type lectin" evidence="4">
    <location>
        <begin position="127"/>
        <end position="235"/>
    </location>
</feature>
<dbReference type="PROSITE" id="PS50041">
    <property type="entry name" value="C_TYPE_LECTIN_2"/>
    <property type="match status" value="1"/>
</dbReference>
<proteinExistence type="predicted"/>
<dbReference type="InterPro" id="IPR050828">
    <property type="entry name" value="C-type_lectin/matrix_domain"/>
</dbReference>
<keyword evidence="3" id="KW-0472">Membrane</keyword>
<keyword evidence="3" id="KW-0812">Transmembrane</keyword>
<dbReference type="SUPFAM" id="SSF56436">
    <property type="entry name" value="C-type lectin-like"/>
    <property type="match status" value="1"/>
</dbReference>
<evidence type="ECO:0000259" key="4">
    <source>
        <dbReference type="PROSITE" id="PS50041"/>
    </source>
</evidence>
<dbReference type="PANTHER" id="PTHR45710">
    <property type="entry name" value="C-TYPE LECTIN DOMAIN-CONTAINING PROTEIN 180"/>
    <property type="match status" value="1"/>
</dbReference>
<dbReference type="EMBL" id="HAEB01005075">
    <property type="protein sequence ID" value="SBQ51602.1"/>
    <property type="molecule type" value="Transcribed_RNA"/>
</dbReference>
<evidence type="ECO:0000256" key="3">
    <source>
        <dbReference type="SAM" id="Phobius"/>
    </source>
</evidence>
<keyword evidence="3" id="KW-1133">Transmembrane helix</keyword>
<feature type="compositionally biased region" description="Polar residues" evidence="2">
    <location>
        <begin position="1"/>
        <end position="11"/>
    </location>
</feature>
<evidence type="ECO:0000313" key="5">
    <source>
        <dbReference type="EMBL" id="SBQ51602.1"/>
    </source>
</evidence>